<organism evidence="1 2">
    <name type="scientific">Arachis duranensis</name>
    <name type="common">Wild peanut</name>
    <dbReference type="NCBI Taxonomy" id="130453"/>
    <lineage>
        <taxon>Eukaryota</taxon>
        <taxon>Viridiplantae</taxon>
        <taxon>Streptophyta</taxon>
        <taxon>Embryophyta</taxon>
        <taxon>Tracheophyta</taxon>
        <taxon>Spermatophyta</taxon>
        <taxon>Magnoliopsida</taxon>
        <taxon>eudicotyledons</taxon>
        <taxon>Gunneridae</taxon>
        <taxon>Pentapetalae</taxon>
        <taxon>rosids</taxon>
        <taxon>fabids</taxon>
        <taxon>Fabales</taxon>
        <taxon>Fabaceae</taxon>
        <taxon>Papilionoideae</taxon>
        <taxon>50 kb inversion clade</taxon>
        <taxon>dalbergioids sensu lato</taxon>
        <taxon>Dalbergieae</taxon>
        <taxon>Pterocarpus clade</taxon>
        <taxon>Arachis</taxon>
    </lineage>
</organism>
<dbReference type="PANTHER" id="PTHR33067">
    <property type="entry name" value="RNA-DIRECTED DNA POLYMERASE-RELATED"/>
    <property type="match status" value="1"/>
</dbReference>
<accession>A0A6P4C604</accession>
<dbReference type="AlphaFoldDB" id="A0A6P4C604"/>
<proteinExistence type="predicted"/>
<dbReference type="KEGG" id="adu:107469899"/>
<evidence type="ECO:0000313" key="2">
    <source>
        <dbReference type="RefSeq" id="XP_015944777.1"/>
    </source>
</evidence>
<dbReference type="Proteomes" id="UP000515211">
    <property type="component" value="Chromosome 10"/>
</dbReference>
<name>A0A6P4C604_ARADU</name>
<keyword evidence="1" id="KW-1185">Reference proteome</keyword>
<dbReference type="PANTHER" id="PTHR33067:SF9">
    <property type="entry name" value="RNA-DIRECTED DNA POLYMERASE"/>
    <property type="match status" value="1"/>
</dbReference>
<dbReference type="CDD" id="cd00303">
    <property type="entry name" value="retropepsin_like"/>
    <property type="match status" value="1"/>
</dbReference>
<dbReference type="RefSeq" id="XP_015944777.1">
    <property type="nucleotide sequence ID" value="XM_016089291.1"/>
</dbReference>
<reference evidence="2" key="2">
    <citation type="submission" date="2025-08" db="UniProtKB">
        <authorList>
            <consortium name="RefSeq"/>
        </authorList>
    </citation>
    <scope>IDENTIFICATION</scope>
    <source>
        <tissue evidence="2">Whole plant</tissue>
    </source>
</reference>
<protein>
    <submittedName>
        <fullName evidence="2">Uncharacterized protein LOC107469899</fullName>
    </submittedName>
</protein>
<reference evidence="1" key="1">
    <citation type="journal article" date="2016" name="Nat. Genet.">
        <title>The genome sequences of Arachis duranensis and Arachis ipaensis, the diploid ancestors of cultivated peanut.</title>
        <authorList>
            <person name="Bertioli D.J."/>
            <person name="Cannon S.B."/>
            <person name="Froenicke L."/>
            <person name="Huang G."/>
            <person name="Farmer A.D."/>
            <person name="Cannon E.K."/>
            <person name="Liu X."/>
            <person name="Gao D."/>
            <person name="Clevenger J."/>
            <person name="Dash S."/>
            <person name="Ren L."/>
            <person name="Moretzsohn M.C."/>
            <person name="Shirasawa K."/>
            <person name="Huang W."/>
            <person name="Vidigal B."/>
            <person name="Abernathy B."/>
            <person name="Chu Y."/>
            <person name="Niederhuth C.E."/>
            <person name="Umale P."/>
            <person name="Araujo A.C."/>
            <person name="Kozik A."/>
            <person name="Kim K.D."/>
            <person name="Burow M.D."/>
            <person name="Varshney R.K."/>
            <person name="Wang X."/>
            <person name="Zhang X."/>
            <person name="Barkley N."/>
            <person name="Guimaraes P.M."/>
            <person name="Isobe S."/>
            <person name="Guo B."/>
            <person name="Liao B."/>
            <person name="Stalker H.T."/>
            <person name="Schmitz R.J."/>
            <person name="Scheffler B.E."/>
            <person name="Leal-Bertioli S.C."/>
            <person name="Xun X."/>
            <person name="Jackson S.A."/>
            <person name="Michelmore R."/>
            <person name="Ozias-Akins P."/>
        </authorList>
    </citation>
    <scope>NUCLEOTIDE SEQUENCE [LARGE SCALE GENOMIC DNA]</scope>
    <source>
        <strain evidence="1">cv. V14167</strain>
    </source>
</reference>
<dbReference type="Gene3D" id="2.40.70.10">
    <property type="entry name" value="Acid Proteases"/>
    <property type="match status" value="1"/>
</dbReference>
<evidence type="ECO:0000313" key="1">
    <source>
        <dbReference type="Proteomes" id="UP000515211"/>
    </source>
</evidence>
<gene>
    <name evidence="2" type="primary">LOC107469899</name>
</gene>
<sequence length="221" mass="24868">MDPNGNEQFKRILGSNTASTPDFYGRSINYLKTLEIKIPFAEALKQIPSYAKFMKVILSHKKDWREVETVLLTEQCSVVILKNLPEKLQDLRSFMIPCTIGDACIRTALCVLGASINLMLISLIKKLCLTQEVKPTRICLQLADGFIKFPIGVVEDMIVWVSPFAFPKDFMVLEMDEHKSASLILGRPFLATGQTLIDFLKGEVTLRVNKDEFALNVVNAI</sequence>
<dbReference type="GeneID" id="107469899"/>
<dbReference type="InterPro" id="IPR021109">
    <property type="entry name" value="Peptidase_aspartic_dom_sf"/>
</dbReference>